<dbReference type="Pfam" id="PF01120">
    <property type="entry name" value="Alpha_L_fucos"/>
    <property type="match status" value="1"/>
</dbReference>
<dbReference type="InterPro" id="IPR031919">
    <property type="entry name" value="Fucosidase_C"/>
</dbReference>
<dbReference type="PIRSF" id="PIRSF001092">
    <property type="entry name" value="Alpha-L-fucosidase"/>
    <property type="match status" value="1"/>
</dbReference>
<evidence type="ECO:0000256" key="5">
    <source>
        <dbReference type="ARBA" id="ARBA00022801"/>
    </source>
</evidence>
<organism evidence="10 11">
    <name type="scientific">Arcicella rosea</name>
    <dbReference type="NCBI Taxonomy" id="502909"/>
    <lineage>
        <taxon>Bacteria</taxon>
        <taxon>Pseudomonadati</taxon>
        <taxon>Bacteroidota</taxon>
        <taxon>Cytophagia</taxon>
        <taxon>Cytophagales</taxon>
        <taxon>Flectobacillaceae</taxon>
        <taxon>Arcicella</taxon>
    </lineage>
</organism>
<evidence type="ECO:0000259" key="9">
    <source>
        <dbReference type="Pfam" id="PF16757"/>
    </source>
</evidence>
<gene>
    <name evidence="10" type="ORF">HNP25_001193</name>
</gene>
<dbReference type="InterPro" id="IPR016286">
    <property type="entry name" value="FUC_metazoa-typ"/>
</dbReference>
<dbReference type="PANTHER" id="PTHR10030">
    <property type="entry name" value="ALPHA-L-FUCOSIDASE"/>
    <property type="match status" value="1"/>
</dbReference>
<evidence type="ECO:0000256" key="1">
    <source>
        <dbReference type="ARBA" id="ARBA00004071"/>
    </source>
</evidence>
<evidence type="ECO:0000256" key="2">
    <source>
        <dbReference type="ARBA" id="ARBA00007951"/>
    </source>
</evidence>
<dbReference type="Proteomes" id="UP000524404">
    <property type="component" value="Unassembled WGS sequence"/>
</dbReference>
<evidence type="ECO:0000313" key="10">
    <source>
        <dbReference type="EMBL" id="MBB6002541.1"/>
    </source>
</evidence>
<dbReference type="Gene3D" id="3.20.20.80">
    <property type="entry name" value="Glycosidases"/>
    <property type="match status" value="1"/>
</dbReference>
<evidence type="ECO:0000256" key="7">
    <source>
        <dbReference type="PIRSR" id="PIRSR001092-1"/>
    </source>
</evidence>
<dbReference type="PANTHER" id="PTHR10030:SF37">
    <property type="entry name" value="ALPHA-L-FUCOSIDASE-RELATED"/>
    <property type="match status" value="1"/>
</dbReference>
<dbReference type="EMBL" id="JACHKT010000006">
    <property type="protein sequence ID" value="MBB6002541.1"/>
    <property type="molecule type" value="Genomic_DNA"/>
</dbReference>
<feature type="domain" description="Alpha-L-fucosidase C-terminal" evidence="9">
    <location>
        <begin position="433"/>
        <end position="510"/>
    </location>
</feature>
<sequence length="512" mass="58646">MSNHFNFHKSIKSDILKALVLVTTSLISGVSHAQDLDLNVAKGKFISTEESLKQYQCPEWFRDAKFGIWSHWGAVSVPGYVGNWYARQMYIPGTREYEYHLKNYGHPSEVGYKDIIAMWKAEKFNPDQLMDLFKKAGAKYFVSMGSHHDNFDLWNSKYHEWNAVNYGPKKDIVGLWQKAALKRGLRFGVSEHMVRAYNWMNASHNSDKTGPKAGIPYDGNDPKYKGLYFEKHEDQSTAYPINPPAWWKKEWFNRVQDLIDNYKPDLVYTDGGIPFEKVGLDFMADYYNKNMKWHKGKLDAVYNYKDLKNNLGNYIEGAGVQDVEQGSLKGINPLPWQTCETLAQWFWTKEPWKQKNASDVIVMLADIVSKNGNLLLNVPQKSDGTIDDWAEQLLKDMGAWMSINSEAIYGTRPWKVFGEGPSLAPFKGIRRAKDYTEKDIRFTTKKDILYAICLGLPVSSIKIQTLAGEKIRSVTLLGSKKPLKWKQESDGLVIEPLEAWPSKSAVTFKISL</sequence>
<feature type="site" description="May be important for catalysis" evidence="7">
    <location>
        <position position="339"/>
    </location>
</feature>
<dbReference type="EC" id="3.2.1.51" evidence="3"/>
<dbReference type="SUPFAM" id="SSF51445">
    <property type="entry name" value="(Trans)glycosidases"/>
    <property type="match status" value="1"/>
</dbReference>
<evidence type="ECO:0000256" key="4">
    <source>
        <dbReference type="ARBA" id="ARBA00022729"/>
    </source>
</evidence>
<evidence type="ECO:0000256" key="3">
    <source>
        <dbReference type="ARBA" id="ARBA00012662"/>
    </source>
</evidence>
<dbReference type="AlphaFoldDB" id="A0A841ESW9"/>
<comment type="caution">
    <text evidence="10">The sequence shown here is derived from an EMBL/GenBank/DDBJ whole genome shotgun (WGS) entry which is preliminary data.</text>
</comment>
<keyword evidence="11" id="KW-1185">Reference proteome</keyword>
<dbReference type="GO" id="GO:0006004">
    <property type="term" value="P:fucose metabolic process"/>
    <property type="evidence" value="ECO:0007669"/>
    <property type="project" value="InterPro"/>
</dbReference>
<dbReference type="InterPro" id="IPR013780">
    <property type="entry name" value="Glyco_hydro_b"/>
</dbReference>
<proteinExistence type="inferred from homology"/>
<dbReference type="GO" id="GO:0005764">
    <property type="term" value="C:lysosome"/>
    <property type="evidence" value="ECO:0007669"/>
    <property type="project" value="TreeGrafter"/>
</dbReference>
<keyword evidence="6 10" id="KW-0326">Glycosidase</keyword>
<comment type="similarity">
    <text evidence="2">Belongs to the glycosyl hydrolase 29 family.</text>
</comment>
<name>A0A841ESW9_9BACT</name>
<dbReference type="Pfam" id="PF16757">
    <property type="entry name" value="Fucosidase_C"/>
    <property type="match status" value="1"/>
</dbReference>
<dbReference type="GO" id="GO:0016139">
    <property type="term" value="P:glycoside catabolic process"/>
    <property type="evidence" value="ECO:0007669"/>
    <property type="project" value="TreeGrafter"/>
</dbReference>
<dbReference type="SMART" id="SM00812">
    <property type="entry name" value="Alpha_L_fucos"/>
    <property type="match status" value="1"/>
</dbReference>
<dbReference type="RefSeq" id="WP_184131753.1">
    <property type="nucleotide sequence ID" value="NZ_JACHKT010000006.1"/>
</dbReference>
<evidence type="ECO:0000259" key="8">
    <source>
        <dbReference type="Pfam" id="PF01120"/>
    </source>
</evidence>
<dbReference type="Gene3D" id="2.60.40.1180">
    <property type="entry name" value="Golgi alpha-mannosidase II"/>
    <property type="match status" value="1"/>
</dbReference>
<accession>A0A841ESW9</accession>
<feature type="domain" description="Glycoside hydrolase family 29 N-terminal" evidence="8">
    <location>
        <begin position="39"/>
        <end position="406"/>
    </location>
</feature>
<keyword evidence="4" id="KW-0732">Signal</keyword>
<keyword evidence="5 10" id="KW-0378">Hydrolase</keyword>
<protein>
    <recommendedName>
        <fullName evidence="3">alpha-L-fucosidase</fullName>
        <ecNumber evidence="3">3.2.1.51</ecNumber>
    </recommendedName>
</protein>
<dbReference type="InterPro" id="IPR000933">
    <property type="entry name" value="Glyco_hydro_29"/>
</dbReference>
<dbReference type="GO" id="GO:0004560">
    <property type="term" value="F:alpha-L-fucosidase activity"/>
    <property type="evidence" value="ECO:0007669"/>
    <property type="project" value="UniProtKB-EC"/>
</dbReference>
<dbReference type="InterPro" id="IPR057739">
    <property type="entry name" value="Glyco_hydro_29_N"/>
</dbReference>
<evidence type="ECO:0000256" key="6">
    <source>
        <dbReference type="ARBA" id="ARBA00023295"/>
    </source>
</evidence>
<dbReference type="InterPro" id="IPR017853">
    <property type="entry name" value="GH"/>
</dbReference>
<reference evidence="10 11" key="1">
    <citation type="submission" date="2020-08" db="EMBL/GenBank/DDBJ databases">
        <title>Functional genomics of gut bacteria from endangered species of beetles.</title>
        <authorList>
            <person name="Carlos-Shanley C."/>
        </authorList>
    </citation>
    <scope>NUCLEOTIDE SEQUENCE [LARGE SCALE GENOMIC DNA]</scope>
    <source>
        <strain evidence="10 11">S00070</strain>
    </source>
</reference>
<comment type="function">
    <text evidence="1">Alpha-L-fucosidase is responsible for hydrolyzing the alpha-1,6-linked fucose joined to the reducing-end N-acetylglucosamine of the carbohydrate moieties of glycoproteins.</text>
</comment>
<evidence type="ECO:0000313" key="11">
    <source>
        <dbReference type="Proteomes" id="UP000524404"/>
    </source>
</evidence>